<dbReference type="AlphaFoldDB" id="A0A5N8WPP1"/>
<name>A0A5N8WPP1_9ACTN</name>
<organism evidence="3 4">
    <name type="scientific">Streptomyces acidicola</name>
    <dbReference type="NCBI Taxonomy" id="2596892"/>
    <lineage>
        <taxon>Bacteria</taxon>
        <taxon>Bacillati</taxon>
        <taxon>Actinomycetota</taxon>
        <taxon>Actinomycetes</taxon>
        <taxon>Kitasatosporales</taxon>
        <taxon>Streptomycetaceae</taxon>
        <taxon>Streptomyces</taxon>
    </lineage>
</organism>
<gene>
    <name evidence="3" type="ORF">FPZ41_09475</name>
</gene>
<evidence type="ECO:0000313" key="3">
    <source>
        <dbReference type="EMBL" id="MPY48786.1"/>
    </source>
</evidence>
<feature type="coiled-coil region" evidence="1">
    <location>
        <begin position="50"/>
        <end position="84"/>
    </location>
</feature>
<accession>A0A5N8WPP1</accession>
<feature type="region of interest" description="Disordered" evidence="2">
    <location>
        <begin position="1"/>
        <end position="21"/>
    </location>
</feature>
<reference evidence="3 4" key="1">
    <citation type="submission" date="2019-09" db="EMBL/GenBank/DDBJ databases">
        <authorList>
            <person name="Duangmal K."/>
            <person name="Teo W.F.A."/>
            <person name="Lipun K."/>
        </authorList>
    </citation>
    <scope>NUCLEOTIDE SEQUENCE [LARGE SCALE GENOMIC DNA]</scope>
    <source>
        <strain evidence="3 4">K1PN6</strain>
    </source>
</reference>
<comment type="caution">
    <text evidence="3">The sequence shown here is derived from an EMBL/GenBank/DDBJ whole genome shotgun (WGS) entry which is preliminary data.</text>
</comment>
<dbReference type="Proteomes" id="UP000373149">
    <property type="component" value="Unassembled WGS sequence"/>
</dbReference>
<keyword evidence="1" id="KW-0175">Coiled coil</keyword>
<evidence type="ECO:0000313" key="4">
    <source>
        <dbReference type="Proteomes" id="UP000373149"/>
    </source>
</evidence>
<dbReference type="RefSeq" id="WP_152860970.1">
    <property type="nucleotide sequence ID" value="NZ_VMNX01000022.1"/>
</dbReference>
<sequence>MGTTMHFLSPHREVPEASPAADIEWGDEEEPLQELLDQALVRIDQLEKSAKVGEHEHGQLRRRLDRLERQLGALMAARTAERDDLPGAEHGEHQALARRYRTLVEQRLLNFARRYAERCDRVMDHPERERGYRLMGLLSQQMFTDDLKSSREILRHLHLPEGDGHIENALTALRGHCSELAVEIHRVGLHHSWDMECAQGVALDPARQEHWPSCDEGAPVLFVMAPAYIVNGRSYCLQYVYTSF</sequence>
<proteinExistence type="predicted"/>
<protein>
    <submittedName>
        <fullName evidence="3">Uncharacterized protein</fullName>
    </submittedName>
</protein>
<keyword evidence="4" id="KW-1185">Reference proteome</keyword>
<evidence type="ECO:0000256" key="1">
    <source>
        <dbReference type="SAM" id="Coils"/>
    </source>
</evidence>
<evidence type="ECO:0000256" key="2">
    <source>
        <dbReference type="SAM" id="MobiDB-lite"/>
    </source>
</evidence>
<dbReference type="EMBL" id="VMNX01000022">
    <property type="protein sequence ID" value="MPY48786.1"/>
    <property type="molecule type" value="Genomic_DNA"/>
</dbReference>